<dbReference type="Proteomes" id="UP000887580">
    <property type="component" value="Unplaced"/>
</dbReference>
<evidence type="ECO:0000313" key="1">
    <source>
        <dbReference type="Proteomes" id="UP000887580"/>
    </source>
</evidence>
<sequence length="374" mass="42967">MPHKNCAVCGQLGEGWHFGAFVCRPCASFFRRTIAENKVYDCRQNNQCPINRESRNCCRSCRLKKCYESGMKCISKFEQSRQQQQTPSESPVISDPQSSSINNSIEVASIGMENLQTLRKVHDFIKSFYNSIQSIYACENPSSCFKTVASSLIDRQTYIRLEKVAISIMEITLSSYFPFFGNRDESFKMDILEVINFRLLCVTKMILSVKNFPNDDDKVAAWYGYHIDVKQPEYFFGNMDERLFSYFNLTIKNIRVVVNRYANSNITELDIGIIAALTLINQILRMETNNEEVQEFKTNLIREYHSYLVGIYGADGGIQKYTETLLMFNDTADLSHQIKEGLTLFVVFGSEPNFSILDIYSPKSKFLNNKNSST</sequence>
<dbReference type="WBParaSite" id="PS1159_v2.g591.t1">
    <property type="protein sequence ID" value="PS1159_v2.g591.t1"/>
    <property type="gene ID" value="PS1159_v2.g591"/>
</dbReference>
<evidence type="ECO:0000313" key="2">
    <source>
        <dbReference type="WBParaSite" id="PS1159_v2.g591.t1"/>
    </source>
</evidence>
<accession>A0AC35GKB1</accession>
<organism evidence="1 2">
    <name type="scientific">Panagrolaimus sp. PS1159</name>
    <dbReference type="NCBI Taxonomy" id="55785"/>
    <lineage>
        <taxon>Eukaryota</taxon>
        <taxon>Metazoa</taxon>
        <taxon>Ecdysozoa</taxon>
        <taxon>Nematoda</taxon>
        <taxon>Chromadorea</taxon>
        <taxon>Rhabditida</taxon>
        <taxon>Tylenchina</taxon>
        <taxon>Panagrolaimomorpha</taxon>
        <taxon>Panagrolaimoidea</taxon>
        <taxon>Panagrolaimidae</taxon>
        <taxon>Panagrolaimus</taxon>
    </lineage>
</organism>
<name>A0AC35GKB1_9BILA</name>
<protein>
    <submittedName>
        <fullName evidence="2">Nuclear receptor domain-containing protein</fullName>
    </submittedName>
</protein>
<proteinExistence type="predicted"/>
<reference evidence="2" key="1">
    <citation type="submission" date="2022-11" db="UniProtKB">
        <authorList>
            <consortium name="WormBaseParasite"/>
        </authorList>
    </citation>
    <scope>IDENTIFICATION</scope>
</reference>